<dbReference type="SUPFAM" id="SSF49785">
    <property type="entry name" value="Galactose-binding domain-like"/>
    <property type="match status" value="1"/>
</dbReference>
<evidence type="ECO:0000256" key="10">
    <source>
        <dbReference type="ARBA" id="ARBA00038429"/>
    </source>
</evidence>
<dbReference type="Gene3D" id="2.60.40.10">
    <property type="entry name" value="Immunoglobulins"/>
    <property type="match status" value="2"/>
</dbReference>
<keyword evidence="9" id="KW-0326">Glycosidase</keyword>
<dbReference type="GO" id="GO:0004175">
    <property type="term" value="F:endopeptidase activity"/>
    <property type="evidence" value="ECO:0007669"/>
    <property type="project" value="UniProtKB-ARBA"/>
</dbReference>
<dbReference type="GO" id="GO:0005975">
    <property type="term" value="P:carbohydrate metabolic process"/>
    <property type="evidence" value="ECO:0007669"/>
    <property type="project" value="InterPro"/>
</dbReference>
<evidence type="ECO:0000256" key="9">
    <source>
        <dbReference type="ARBA" id="ARBA00023295"/>
    </source>
</evidence>
<feature type="domain" description="Glycoside hydrolase family 2 immunoglobulin-like beta-sandwich" evidence="14">
    <location>
        <begin position="566"/>
        <end position="635"/>
    </location>
</feature>
<evidence type="ECO:0000313" key="19">
    <source>
        <dbReference type="EMBL" id="PPQ68530.1"/>
    </source>
</evidence>
<feature type="transmembrane region" description="Helical" evidence="13">
    <location>
        <begin position="124"/>
        <end position="144"/>
    </location>
</feature>
<dbReference type="SUPFAM" id="SSF51445">
    <property type="entry name" value="(Trans)glycosidases"/>
    <property type="match status" value="1"/>
</dbReference>
<evidence type="ECO:0000256" key="6">
    <source>
        <dbReference type="ARBA" id="ARBA00022525"/>
    </source>
</evidence>
<dbReference type="Gene3D" id="3.20.20.80">
    <property type="entry name" value="Glycosidases"/>
    <property type="match status" value="1"/>
</dbReference>
<dbReference type="InterPro" id="IPR003675">
    <property type="entry name" value="Rce1/LyrA-like_dom"/>
</dbReference>
<comment type="subcellular location">
    <subcellularLocation>
        <location evidence="2">Secreted</location>
    </subcellularLocation>
</comment>
<dbReference type="InterPro" id="IPR017853">
    <property type="entry name" value="GH"/>
</dbReference>
<evidence type="ECO:0000256" key="12">
    <source>
        <dbReference type="ARBA" id="ARBA00041614"/>
    </source>
</evidence>
<dbReference type="SUPFAM" id="SSF49303">
    <property type="entry name" value="beta-Galactosidase/glucuronidase domain"/>
    <property type="match status" value="2"/>
</dbReference>
<feature type="domain" description="CAAX prenyl protease 2/Lysostaphin resistance protein A-like" evidence="15">
    <location>
        <begin position="166"/>
        <end position="275"/>
    </location>
</feature>
<dbReference type="Pfam" id="PF17753">
    <property type="entry name" value="Ig_mannosidase"/>
    <property type="match status" value="1"/>
</dbReference>
<evidence type="ECO:0000256" key="1">
    <source>
        <dbReference type="ARBA" id="ARBA00000829"/>
    </source>
</evidence>
<dbReference type="Proteomes" id="UP000283269">
    <property type="component" value="Unassembled WGS sequence"/>
</dbReference>
<dbReference type="EMBL" id="NHYD01003955">
    <property type="protein sequence ID" value="PPQ68530.1"/>
    <property type="molecule type" value="Genomic_DNA"/>
</dbReference>
<dbReference type="InterPro" id="IPR036156">
    <property type="entry name" value="Beta-gal/glucu_dom_sf"/>
</dbReference>
<dbReference type="InterPro" id="IPR041625">
    <property type="entry name" value="Beta-mannosidase_Ig"/>
</dbReference>
<feature type="domain" description="Beta-mannosidase Ig-fold" evidence="16">
    <location>
        <begin position="1125"/>
        <end position="1186"/>
    </location>
</feature>
<dbReference type="InterPro" id="IPR006102">
    <property type="entry name" value="Ig-like_GH2"/>
</dbReference>
<evidence type="ECO:0000259" key="18">
    <source>
        <dbReference type="Pfam" id="PF22666"/>
    </source>
</evidence>
<evidence type="ECO:0000256" key="11">
    <source>
        <dbReference type="ARBA" id="ARBA00041069"/>
    </source>
</evidence>
<keyword evidence="13" id="KW-1133">Transmembrane helix</keyword>
<feature type="transmembrane region" description="Helical" evidence="13">
    <location>
        <begin position="233"/>
        <end position="256"/>
    </location>
</feature>
<comment type="caution">
    <text evidence="19">The sequence shown here is derived from an EMBL/GenBank/DDBJ whole genome shotgun (WGS) entry which is preliminary data.</text>
</comment>
<dbReference type="STRING" id="93625.A0A409VQH1"/>
<dbReference type="GO" id="GO:0004567">
    <property type="term" value="F:beta-mannosidase activity"/>
    <property type="evidence" value="ECO:0007669"/>
    <property type="project" value="UniProtKB-EC"/>
</dbReference>
<dbReference type="Pfam" id="PF02517">
    <property type="entry name" value="Rce1-like"/>
    <property type="match status" value="1"/>
</dbReference>
<dbReference type="Pfam" id="PF22666">
    <property type="entry name" value="Glyco_hydro_2_N2"/>
    <property type="match status" value="1"/>
</dbReference>
<protein>
    <recommendedName>
        <fullName evidence="11">Beta-mannosidase B</fullName>
        <ecNumber evidence="5">3.2.1.25</ecNumber>
    </recommendedName>
    <alternativeName>
        <fullName evidence="12">Mannanase B</fullName>
    </alternativeName>
</protein>
<dbReference type="FunFam" id="3.20.20.80:FF:000050">
    <property type="entry name" value="Beta-mannosidase B"/>
    <property type="match status" value="1"/>
</dbReference>
<keyword evidence="13" id="KW-0472">Membrane</keyword>
<dbReference type="Pfam" id="PF00703">
    <property type="entry name" value="Glyco_hydro_2"/>
    <property type="match status" value="1"/>
</dbReference>
<evidence type="ECO:0000313" key="20">
    <source>
        <dbReference type="Proteomes" id="UP000283269"/>
    </source>
</evidence>
<comment type="subunit">
    <text evidence="4">Homodimer.</text>
</comment>
<evidence type="ECO:0000256" key="3">
    <source>
        <dbReference type="ARBA" id="ARBA00004740"/>
    </source>
</evidence>
<evidence type="ECO:0000259" key="17">
    <source>
        <dbReference type="Pfam" id="PF17786"/>
    </source>
</evidence>
<keyword evidence="6" id="KW-0964">Secreted</keyword>
<organism evidence="19 20">
    <name type="scientific">Psilocybe cyanescens</name>
    <dbReference type="NCBI Taxonomy" id="93625"/>
    <lineage>
        <taxon>Eukaryota</taxon>
        <taxon>Fungi</taxon>
        <taxon>Dikarya</taxon>
        <taxon>Basidiomycota</taxon>
        <taxon>Agaricomycotina</taxon>
        <taxon>Agaricomycetes</taxon>
        <taxon>Agaricomycetidae</taxon>
        <taxon>Agaricales</taxon>
        <taxon>Agaricineae</taxon>
        <taxon>Strophariaceae</taxon>
        <taxon>Psilocybe</taxon>
    </lineage>
</organism>
<dbReference type="InterPro" id="IPR013783">
    <property type="entry name" value="Ig-like_fold"/>
</dbReference>
<keyword evidence="13" id="KW-0812">Transmembrane</keyword>
<feature type="domain" description="Mannosidase Ig/CBM-like" evidence="17">
    <location>
        <begin position="1021"/>
        <end position="1120"/>
    </location>
</feature>
<dbReference type="InterPro" id="IPR008979">
    <property type="entry name" value="Galactose-bd-like_sf"/>
</dbReference>
<dbReference type="InterPro" id="IPR041447">
    <property type="entry name" value="Mannosidase_ig"/>
</dbReference>
<dbReference type="PANTHER" id="PTHR43730">
    <property type="entry name" value="BETA-MANNOSIDASE"/>
    <property type="match status" value="1"/>
</dbReference>
<feature type="transmembrane region" description="Helical" evidence="13">
    <location>
        <begin position="67"/>
        <end position="86"/>
    </location>
</feature>
<keyword evidence="7" id="KW-0378">Hydrolase</keyword>
<dbReference type="Pfam" id="PF17786">
    <property type="entry name" value="Mannosidase_ig"/>
    <property type="match status" value="1"/>
</dbReference>
<feature type="transmembrane region" description="Helical" evidence="13">
    <location>
        <begin position="262"/>
        <end position="282"/>
    </location>
</feature>
<dbReference type="EC" id="3.2.1.25" evidence="5"/>
<comment type="pathway">
    <text evidence="3">Glycan metabolism; N-glycan degradation.</text>
</comment>
<dbReference type="AlphaFoldDB" id="A0A409VQH1"/>
<evidence type="ECO:0000256" key="4">
    <source>
        <dbReference type="ARBA" id="ARBA00011738"/>
    </source>
</evidence>
<reference evidence="19 20" key="1">
    <citation type="journal article" date="2018" name="Evol. Lett.">
        <title>Horizontal gene cluster transfer increased hallucinogenic mushroom diversity.</title>
        <authorList>
            <person name="Reynolds H.T."/>
            <person name="Vijayakumar V."/>
            <person name="Gluck-Thaler E."/>
            <person name="Korotkin H.B."/>
            <person name="Matheny P.B."/>
            <person name="Slot J.C."/>
        </authorList>
    </citation>
    <scope>NUCLEOTIDE SEQUENCE [LARGE SCALE GENOMIC DNA]</scope>
    <source>
        <strain evidence="19 20">2631</strain>
    </source>
</reference>
<evidence type="ECO:0000259" key="15">
    <source>
        <dbReference type="Pfam" id="PF02517"/>
    </source>
</evidence>
<accession>A0A409VQH1</accession>
<dbReference type="InParanoid" id="A0A409VQH1"/>
<keyword evidence="20" id="KW-1185">Reference proteome</keyword>
<dbReference type="PANTHER" id="PTHR43730:SF1">
    <property type="entry name" value="BETA-MANNOSIDASE"/>
    <property type="match status" value="1"/>
</dbReference>
<evidence type="ECO:0000256" key="7">
    <source>
        <dbReference type="ARBA" id="ARBA00022801"/>
    </source>
</evidence>
<comment type="catalytic activity">
    <reaction evidence="1">
        <text>Hydrolysis of terminal, non-reducing beta-D-mannose residues in beta-D-mannosides.</text>
        <dbReference type="EC" id="3.2.1.25"/>
    </reaction>
</comment>
<gene>
    <name evidence="19" type="ORF">CVT25_005452</name>
</gene>
<dbReference type="InterPro" id="IPR054593">
    <property type="entry name" value="Beta-mannosidase-like_N2"/>
</dbReference>
<dbReference type="Gene3D" id="2.60.120.260">
    <property type="entry name" value="Galactose-binding domain-like"/>
    <property type="match status" value="1"/>
</dbReference>
<evidence type="ECO:0000256" key="8">
    <source>
        <dbReference type="ARBA" id="ARBA00023180"/>
    </source>
</evidence>
<name>A0A409VQH1_PSICY</name>
<comment type="similarity">
    <text evidence="10">Belongs to the glycosyl hydrolase 2 family. Beta-mannosidase B subfamily.</text>
</comment>
<dbReference type="GO" id="GO:0006516">
    <property type="term" value="P:glycoprotein catabolic process"/>
    <property type="evidence" value="ECO:0007669"/>
    <property type="project" value="TreeGrafter"/>
</dbReference>
<keyword evidence="8" id="KW-0325">Glycoprotein</keyword>
<evidence type="ECO:0000259" key="14">
    <source>
        <dbReference type="Pfam" id="PF00703"/>
    </source>
</evidence>
<dbReference type="UniPathway" id="UPA00280"/>
<evidence type="ECO:0000256" key="5">
    <source>
        <dbReference type="ARBA" id="ARBA00012754"/>
    </source>
</evidence>
<dbReference type="InterPro" id="IPR050887">
    <property type="entry name" value="Beta-mannosidase_GH2"/>
</dbReference>
<evidence type="ECO:0000256" key="13">
    <source>
        <dbReference type="SAM" id="Phobius"/>
    </source>
</evidence>
<evidence type="ECO:0000259" key="16">
    <source>
        <dbReference type="Pfam" id="PF17753"/>
    </source>
</evidence>
<dbReference type="GO" id="GO:0005576">
    <property type="term" value="C:extracellular region"/>
    <property type="evidence" value="ECO:0007669"/>
    <property type="project" value="UniProtKB-SubCell"/>
</dbReference>
<dbReference type="OrthoDB" id="2866996at2759"/>
<sequence length="1207" mass="136558">MIYYLLFSKPLITTSFAHFLSFGLAFVYVGSLYLSKNARISFSGKGAQPRRPNMAMRDEPDVIRARLVAVSVATVVCCLIVLSVVWDHVDWKFKSLDIVIDSLFIRLGFPITSFGPITTNFANIHPHLVTPILFLGPLFAGFLGHELPGQRNWRWESHVAGRFFSLHGIRNYWIGPVTEEVVFRACILAVYHMSGASRMRMIFCSPLLFGLAHVHHALDTFYAKGGNAAAARIAFLGTLFQLAYTSLFGFYASYLFLRTGSILPPITAHIFCNIMGIPMIGYELSRHSKYRHLLTLSDMSAKSSYLDFGKLDWWWKQRDSSIVDACSEIDRPEDTDFRSGWKKAASFPSEVHVELLNLGTIPDPYVGFNEHAVQWIGDVEWLYKCSFAVDSNLAKRFAKLVFEGLDTICDVYLNKQKVLSAENMFRTYTHQISNSMSSGSIHTLLLHFKSAKALAKSEEGKYGKVRAGSSNLGDPSRVYVRKAQYDWRWDWVNDIEIVKARIVHELIGPGTYDLWSIPPDNSDGLYLSYPGPSLKVDVTLEGAWCPGSALIVTFSDSESQEIKFDRVQVRGWEEDGTHSNFVQESVVTWSGLQNNGVELWWPVGYGTQTLYSVRVALVSSNDVLIDERKQRIGFRSARLIQEPLLEADQYGTGTTFLFEINGVRMFMGGSNWVPADNFLTQISEDRYRRWLTLLRNGNQNMVRLWGGGVYEPDIFYDICDELGLLVWQDFQFACGVYPAHRDFVASVKQEAIDNVTRLRRHPSIVCFCGNNEDYQMVLQWGGIGELPARILYEHVLPDVVAELTDPLVPYHRGSPYGGKGWDTTDPTIGDVHQWNVWGGKELQYQEYDRLGGRFVSEFGIPSMPSMQTINYWMDGADKSQFYSQSQLMAQHTKAGSFERRFAIVMNENFKLTSDFETHVYNTQLMQSEAVSFAYRSWRREWRGPGREYTAGVLVWQLNDCWPVVSWAIADYFLRPKPVYYTIARQLAPITVGIFRNVVKNRDNDRPRQFYEFGAMQTLYATLSVWGTNSTLKARPAKLELCFFDLRSPDCLVETRDVVLLPNQTTELLEMKCPGPAHRKDLLPGDPLAVSSASVVASARLLDAGSGEVLARYSDWPEPYRFLQPPDPGLEVEVKAGVNDESTLILKVKNPVKCVVLSVQGDSGSEVRWSDNALDLVPDDPQTVTARGLKGRGVKVAYFGREKVHGIL</sequence>
<feature type="transmembrane region" description="Helical" evidence="13">
    <location>
        <begin position="16"/>
        <end position="35"/>
    </location>
</feature>
<feature type="domain" description="Beta-mannosidase-like galactose-binding" evidence="18">
    <location>
        <begin position="341"/>
        <end position="493"/>
    </location>
</feature>
<proteinExistence type="inferred from homology"/>
<evidence type="ECO:0000256" key="2">
    <source>
        <dbReference type="ARBA" id="ARBA00004613"/>
    </source>
</evidence>
<dbReference type="GO" id="GO:0080120">
    <property type="term" value="P:CAAX-box protein maturation"/>
    <property type="evidence" value="ECO:0007669"/>
    <property type="project" value="UniProtKB-ARBA"/>
</dbReference>